<dbReference type="GO" id="GO:0071539">
    <property type="term" value="P:protein localization to centrosome"/>
    <property type="evidence" value="ECO:0007669"/>
    <property type="project" value="InterPro"/>
</dbReference>
<dbReference type="GO" id="GO:0000242">
    <property type="term" value="C:pericentriolar material"/>
    <property type="evidence" value="ECO:0007669"/>
    <property type="project" value="TreeGrafter"/>
</dbReference>
<dbReference type="Gene3D" id="2.60.40.10">
    <property type="entry name" value="Immunoglobulins"/>
    <property type="match status" value="1"/>
</dbReference>
<dbReference type="InterPro" id="IPR054090">
    <property type="entry name" value="Cep192_Spd-2-like_dom"/>
</dbReference>
<dbReference type="PANTHER" id="PTHR16029:SF11">
    <property type="entry name" value="CENTROSOMAL PROTEIN OF 192 KDA"/>
    <property type="match status" value="1"/>
</dbReference>
<feature type="region of interest" description="Disordered" evidence="1">
    <location>
        <begin position="890"/>
        <end position="913"/>
    </location>
</feature>
<accession>A0A7R9EUC4</accession>
<dbReference type="Pfam" id="PF22073">
    <property type="entry name" value="Cep192_D4"/>
    <property type="match status" value="1"/>
</dbReference>
<gene>
    <name evidence="6" type="ORF">TBIB3V08_LOCUS3105</name>
</gene>
<evidence type="ECO:0000256" key="1">
    <source>
        <dbReference type="SAM" id="MobiDB-lite"/>
    </source>
</evidence>
<feature type="domain" description="Cep192-like" evidence="2">
    <location>
        <begin position="1399"/>
        <end position="1482"/>
    </location>
</feature>
<feature type="compositionally biased region" description="Low complexity" evidence="1">
    <location>
        <begin position="894"/>
        <end position="911"/>
    </location>
</feature>
<feature type="domain" description="Cep192-like" evidence="5">
    <location>
        <begin position="1055"/>
        <end position="1220"/>
    </location>
</feature>
<feature type="domain" description="Cep192-like" evidence="3">
    <location>
        <begin position="809"/>
        <end position="888"/>
    </location>
</feature>
<organism evidence="6">
    <name type="scientific">Timema bartmani</name>
    <dbReference type="NCBI Taxonomy" id="61472"/>
    <lineage>
        <taxon>Eukaryota</taxon>
        <taxon>Metazoa</taxon>
        <taxon>Ecdysozoa</taxon>
        <taxon>Arthropoda</taxon>
        <taxon>Hexapoda</taxon>
        <taxon>Insecta</taxon>
        <taxon>Pterygota</taxon>
        <taxon>Neoptera</taxon>
        <taxon>Polyneoptera</taxon>
        <taxon>Phasmatodea</taxon>
        <taxon>Timematodea</taxon>
        <taxon>Timematoidea</taxon>
        <taxon>Timematidae</taxon>
        <taxon>Timema</taxon>
    </lineage>
</organism>
<dbReference type="GO" id="GO:0051298">
    <property type="term" value="P:centrosome duplication"/>
    <property type="evidence" value="ECO:0007669"/>
    <property type="project" value="InterPro"/>
</dbReference>
<feature type="region of interest" description="Disordered" evidence="1">
    <location>
        <begin position="275"/>
        <end position="363"/>
    </location>
</feature>
<dbReference type="Pfam" id="PF22074">
    <property type="entry name" value="Cep192_D5"/>
    <property type="match status" value="1"/>
</dbReference>
<dbReference type="InterPro" id="IPR039103">
    <property type="entry name" value="Spd-2/CEP192"/>
</dbReference>
<evidence type="ECO:0000259" key="4">
    <source>
        <dbReference type="Pfam" id="PF22073"/>
    </source>
</evidence>
<dbReference type="Pfam" id="PF22066">
    <property type="entry name" value="Cep192_D8"/>
    <property type="match status" value="1"/>
</dbReference>
<proteinExistence type="predicted"/>
<feature type="compositionally biased region" description="Basic and acidic residues" evidence="1">
    <location>
        <begin position="302"/>
        <end position="318"/>
    </location>
</feature>
<dbReference type="GO" id="GO:0090307">
    <property type="term" value="P:mitotic spindle assembly"/>
    <property type="evidence" value="ECO:0007669"/>
    <property type="project" value="TreeGrafter"/>
</dbReference>
<dbReference type="Pfam" id="PF22067">
    <property type="entry name" value="Cep192_D3"/>
    <property type="match status" value="1"/>
</dbReference>
<dbReference type="InterPro" id="IPR054088">
    <property type="entry name" value="Cep192-like_D8"/>
</dbReference>
<dbReference type="EMBL" id="OD565030">
    <property type="protein sequence ID" value="CAD7440606.1"/>
    <property type="molecule type" value="Genomic_DNA"/>
</dbReference>
<sequence>MGSGSLNSSWVSFHLEESNEAINLENVESGLNQVSEGLRSLSSHINEVMRRHSEPGKSDVDSQRSSLGILPLDTLEGLSDDLVEIPKDVLMAVQSPFYCPEINSKDTVNNTSDNYNLSMDLQHRLQSALALHSIERSKKDSLLRENNHLESQHSDTTTHSLNNVPSYLLRPGQAPSWMCVTQDEEAQEQAVLEVSFESPTKSLDNICEEILPGEPHPELKTSLSSNVSSRQSVSGAKEESCVITGIKISELLAQCTDTMSPLSLANHIYKHGFVKKKSQKPTSKMAEQPSIKVLKDLSNVDEQSKSKKSFRDVTKQDKPTVNQQTSRPKDVKSNQMSSISRNTRNKGKAQSNVVNLSSSDCSNTENLNRNCNCRLGSKGKSSDSNIASKVTSDQCHKEDSLSVVSLENSLASGDISILKNIEMLELSDSLDHLTKKLINCSPNSVDFSVLLPIFREKLSGEKQNKTSHVLLDETVKATTREDDIAQWVTKSNEHLHNRTLDVRVMDATFDSTVSIVDSSMNSNAENVEGVWVSVQPANTQYMMSVGICTCVLLTVVNEVERWLLCDLDLHGCSSLGPEEYDPERVVLVRVSTPAKMVLLGPETERSVQVWVTPLVPGLLKVALRITLKDVSTEETSNMLYSFHVGAEDLQLTVKTGGLSGRTHLQFPTLPEECVVIKTVELENNGEAYLDLCVEIEKRESMHNAFSLVDDDLTEDIKLPILLKARGECHAKAEVRVKFLAPNISQAGGDVLQESFSAFLVVRFNPPNSSTVLSRIKLNGSSAQHCLSLLGEEPIVVSRFDSSTHYPLSKCVSLKNKGVIDLKLSVSLAGIKEGVMAVDPTLLHIPSGEAVSLTILLWPTLTKRNVNGSLKAQVQPDGRVYQWPMKGNVTDSVISPRHSAPSRSSNSSGSKDNSLEIQSIGSSLSNSLPICKLQIHATHPVLSWGSLKLGHSEMKSTSLRNYAPHSYKLRLTVMDSDNIFKILNERGEGVSQRTLVFRTMECQVVNFTFTPVSSRAATANVKFEQLSPVGSNTLYKISLFGYGGFPKLLIRDVHHETNDNMSLCLGEGIPPKQTLSNTFRLENKGDIGCFVLISSRRKGTQAFSESSISVLPTDTVLPPGGVVSVCVKYTPSRKDIRLFATSNKRVEAVASLTLISGDEPTRQRLVRVLKKTGVNNLDQDIVKLCAPFQGETKIPDIDHLKDTQDCEKPFSQSFKSQEITVTVECGQDNTMMAKTCVGLSETDTKQFRSLLADTTITQSSLDNNVTQGEKNIPRSPDGLTWFVCPKALVLEPSVCLHTTLAVISKLHEPQSFEVIVMKDVLTVSPLEGIVPADGSITLTITATKCPEAREPPMATEIVLLHVPNVCVHPTWFRDLQGRLFLGRQFQPAQKKGNSHSLPASGLTLDNNVICFPNAPSGKMTTYKLGMKNTTSETLKVEIIIPEPFFVKARIFEMQPNSYIHVRLYFRPKISGDYNREGTVIHNDSICHILLSGHGDKI</sequence>
<dbReference type="GO" id="GO:0005737">
    <property type="term" value="C:cytoplasm"/>
    <property type="evidence" value="ECO:0007669"/>
    <property type="project" value="TreeGrafter"/>
</dbReference>
<evidence type="ECO:0000259" key="2">
    <source>
        <dbReference type="Pfam" id="PF22066"/>
    </source>
</evidence>
<protein>
    <submittedName>
        <fullName evidence="6">Uncharacterized protein</fullName>
    </submittedName>
</protein>
<dbReference type="InterPro" id="IPR054089">
    <property type="entry name" value="Cep192-like_D3"/>
</dbReference>
<name>A0A7R9EUC4_9NEOP</name>
<dbReference type="PANTHER" id="PTHR16029">
    <property type="entry name" value="CENTROSOMAL PROTEIN OF 192 KDA"/>
    <property type="match status" value="1"/>
</dbReference>
<evidence type="ECO:0000313" key="6">
    <source>
        <dbReference type="EMBL" id="CAD7440606.1"/>
    </source>
</evidence>
<dbReference type="GO" id="GO:0005814">
    <property type="term" value="C:centriole"/>
    <property type="evidence" value="ECO:0007669"/>
    <property type="project" value="TreeGrafter"/>
</dbReference>
<feature type="compositionally biased region" description="Polar residues" evidence="1">
    <location>
        <begin position="333"/>
        <end position="363"/>
    </location>
</feature>
<dbReference type="InterPro" id="IPR013783">
    <property type="entry name" value="Ig-like_fold"/>
</dbReference>
<reference evidence="6" key="1">
    <citation type="submission" date="2020-11" db="EMBL/GenBank/DDBJ databases">
        <authorList>
            <person name="Tran Van P."/>
        </authorList>
    </citation>
    <scope>NUCLEOTIDE SEQUENCE</scope>
</reference>
<evidence type="ECO:0000259" key="5">
    <source>
        <dbReference type="Pfam" id="PF22074"/>
    </source>
</evidence>
<dbReference type="InterPro" id="IPR054091">
    <property type="entry name" value="Cep192-like_D5"/>
</dbReference>
<feature type="domain" description="Cep192/Spd-2-like" evidence="4">
    <location>
        <begin position="932"/>
        <end position="1043"/>
    </location>
</feature>
<dbReference type="GO" id="GO:0090222">
    <property type="term" value="P:centrosome-templated microtubule nucleation"/>
    <property type="evidence" value="ECO:0007669"/>
    <property type="project" value="InterPro"/>
</dbReference>
<evidence type="ECO:0000259" key="3">
    <source>
        <dbReference type="Pfam" id="PF22067"/>
    </source>
</evidence>
<dbReference type="GO" id="GO:0019901">
    <property type="term" value="F:protein kinase binding"/>
    <property type="evidence" value="ECO:0007669"/>
    <property type="project" value="TreeGrafter"/>
</dbReference>